<evidence type="ECO:0000256" key="5">
    <source>
        <dbReference type="ARBA" id="ARBA00022898"/>
    </source>
</evidence>
<organism evidence="9 10">
    <name type="scientific">Caldalkalibacillus horti</name>
    <dbReference type="NCBI Taxonomy" id="77523"/>
    <lineage>
        <taxon>Bacteria</taxon>
        <taxon>Bacillati</taxon>
        <taxon>Bacillota</taxon>
        <taxon>Bacilli</taxon>
        <taxon>Bacillales</taxon>
        <taxon>Bacillaceae</taxon>
        <taxon>Caldalkalibacillus</taxon>
    </lineage>
</organism>
<dbReference type="InterPro" id="IPR005861">
    <property type="entry name" value="HisP_aminotrans"/>
</dbReference>
<keyword evidence="5 7" id="KW-0663">Pyridoxal phosphate</keyword>
<dbReference type="Pfam" id="PF00155">
    <property type="entry name" value="Aminotran_1_2"/>
    <property type="match status" value="1"/>
</dbReference>
<comment type="catalytic activity">
    <reaction evidence="7">
        <text>L-histidinol phosphate + 2-oxoglutarate = 3-(imidazol-4-yl)-2-oxopropyl phosphate + L-glutamate</text>
        <dbReference type="Rhea" id="RHEA:23744"/>
        <dbReference type="ChEBI" id="CHEBI:16810"/>
        <dbReference type="ChEBI" id="CHEBI:29985"/>
        <dbReference type="ChEBI" id="CHEBI:57766"/>
        <dbReference type="ChEBI" id="CHEBI:57980"/>
        <dbReference type="EC" id="2.6.1.9"/>
    </reaction>
</comment>
<keyword evidence="7" id="KW-0028">Amino-acid biosynthesis</keyword>
<evidence type="ECO:0000259" key="8">
    <source>
        <dbReference type="Pfam" id="PF00155"/>
    </source>
</evidence>
<dbReference type="SUPFAM" id="SSF53383">
    <property type="entry name" value="PLP-dependent transferases"/>
    <property type="match status" value="1"/>
</dbReference>
<evidence type="ECO:0000256" key="6">
    <source>
        <dbReference type="ARBA" id="ARBA00023102"/>
    </source>
</evidence>
<comment type="cofactor">
    <cofactor evidence="1 7">
        <name>pyridoxal 5'-phosphate</name>
        <dbReference type="ChEBI" id="CHEBI:597326"/>
    </cofactor>
</comment>
<evidence type="ECO:0000313" key="10">
    <source>
        <dbReference type="Proteomes" id="UP001235840"/>
    </source>
</evidence>
<dbReference type="InterPro" id="IPR004839">
    <property type="entry name" value="Aminotransferase_I/II_large"/>
</dbReference>
<accession>A0ABT9VXY2</accession>
<keyword evidence="6 7" id="KW-0368">Histidine biosynthesis</keyword>
<dbReference type="EMBL" id="JAUSTY010000005">
    <property type="protein sequence ID" value="MDQ0165480.1"/>
    <property type="molecule type" value="Genomic_DNA"/>
</dbReference>
<dbReference type="InterPro" id="IPR015421">
    <property type="entry name" value="PyrdxlP-dep_Trfase_major"/>
</dbReference>
<sequence length="364" mass="40545">MLKAKAQISGLAVYQPGKPISQVKRELQLDTIIKLASNENPYGASPKVQDALVQEAANLASYPEGDGYQIREELAEFYGVEKNQIIFGNGSDEIISFITRAYLDSNSNTVMATPTFSVYKTNAAIEGAEVIEVPLKDGTHDLAEMKKAITEQTKVVWVCNPNNPSGTYVKDSELKSFLQAVPNDILIVLDEAYYEYVTGQEYPDSLTYLQEFPNVLVLRTFSKIYGLASLRIGYGIGAAEVIDALNRVRGPFNTNRMAQAAALAALGDQEYVEDCCKLNQFGKEQFYEALKEMQLFYYPTEGNFILIDVQRKGNEAFDYLLRQGIIVRSGEALGFPTFIRVTIGTKEQNEKVIEALKQMVRVLS</sequence>
<dbReference type="Proteomes" id="UP001235840">
    <property type="component" value="Unassembled WGS sequence"/>
</dbReference>
<evidence type="ECO:0000256" key="7">
    <source>
        <dbReference type="HAMAP-Rule" id="MF_01023"/>
    </source>
</evidence>
<dbReference type="PANTHER" id="PTHR43643:SF3">
    <property type="entry name" value="HISTIDINOL-PHOSPHATE AMINOTRANSFERASE"/>
    <property type="match status" value="1"/>
</dbReference>
<dbReference type="NCBIfam" id="TIGR01141">
    <property type="entry name" value="hisC"/>
    <property type="match status" value="1"/>
</dbReference>
<dbReference type="CDD" id="cd00609">
    <property type="entry name" value="AAT_like"/>
    <property type="match status" value="1"/>
</dbReference>
<dbReference type="GO" id="GO:0004400">
    <property type="term" value="F:histidinol-phosphate transaminase activity"/>
    <property type="evidence" value="ECO:0007669"/>
    <property type="project" value="UniProtKB-EC"/>
</dbReference>
<dbReference type="InterPro" id="IPR015422">
    <property type="entry name" value="PyrdxlP-dep_Trfase_small"/>
</dbReference>
<feature type="modified residue" description="N6-(pyridoxal phosphate)lysine" evidence="7">
    <location>
        <position position="223"/>
    </location>
</feature>
<name>A0ABT9VXY2_9BACI</name>
<evidence type="ECO:0000313" key="9">
    <source>
        <dbReference type="EMBL" id="MDQ0165480.1"/>
    </source>
</evidence>
<protein>
    <recommendedName>
        <fullName evidence="7">Histidinol-phosphate aminotransferase</fullName>
        <ecNumber evidence="7">2.6.1.9</ecNumber>
    </recommendedName>
    <alternativeName>
        <fullName evidence="7">Imidazole acetol-phosphate transaminase</fullName>
    </alternativeName>
</protein>
<proteinExistence type="inferred from homology"/>
<gene>
    <name evidence="7" type="primary">hisC</name>
    <name evidence="9" type="ORF">J2S11_001381</name>
</gene>
<reference evidence="9 10" key="1">
    <citation type="submission" date="2023-07" db="EMBL/GenBank/DDBJ databases">
        <title>Genomic Encyclopedia of Type Strains, Phase IV (KMG-IV): sequencing the most valuable type-strain genomes for metagenomic binning, comparative biology and taxonomic classification.</title>
        <authorList>
            <person name="Goeker M."/>
        </authorList>
    </citation>
    <scope>NUCLEOTIDE SEQUENCE [LARGE SCALE GENOMIC DNA]</scope>
    <source>
        <strain evidence="9 10">DSM 12751</strain>
    </source>
</reference>
<dbReference type="PANTHER" id="PTHR43643">
    <property type="entry name" value="HISTIDINOL-PHOSPHATE AMINOTRANSFERASE 2"/>
    <property type="match status" value="1"/>
</dbReference>
<evidence type="ECO:0000256" key="2">
    <source>
        <dbReference type="ARBA" id="ARBA00011738"/>
    </source>
</evidence>
<comment type="similarity">
    <text evidence="7">Belongs to the class-II pyridoxal-phosphate-dependent aminotransferase family. Histidinol-phosphate aminotransferase subfamily.</text>
</comment>
<dbReference type="InterPro" id="IPR015424">
    <property type="entry name" value="PyrdxlP-dep_Trfase"/>
</dbReference>
<evidence type="ECO:0000256" key="3">
    <source>
        <dbReference type="ARBA" id="ARBA00022576"/>
    </source>
</evidence>
<dbReference type="Gene3D" id="3.40.640.10">
    <property type="entry name" value="Type I PLP-dependent aspartate aminotransferase-like (Major domain)"/>
    <property type="match status" value="1"/>
</dbReference>
<evidence type="ECO:0000256" key="1">
    <source>
        <dbReference type="ARBA" id="ARBA00001933"/>
    </source>
</evidence>
<comment type="pathway">
    <text evidence="7">Amino-acid biosynthesis; L-histidine biosynthesis; L-histidine from 5-phospho-alpha-D-ribose 1-diphosphate: step 7/9.</text>
</comment>
<comment type="subunit">
    <text evidence="2 7">Homodimer.</text>
</comment>
<keyword evidence="4 7" id="KW-0808">Transferase</keyword>
<evidence type="ECO:0000256" key="4">
    <source>
        <dbReference type="ARBA" id="ARBA00022679"/>
    </source>
</evidence>
<dbReference type="InterPro" id="IPR050106">
    <property type="entry name" value="HistidinolP_aminotransfase"/>
</dbReference>
<feature type="domain" description="Aminotransferase class I/classII large" evidence="8">
    <location>
        <begin position="31"/>
        <end position="356"/>
    </location>
</feature>
<dbReference type="HAMAP" id="MF_01023">
    <property type="entry name" value="HisC_aminotrans_2"/>
    <property type="match status" value="1"/>
</dbReference>
<keyword evidence="3 7" id="KW-0032">Aminotransferase</keyword>
<comment type="caution">
    <text evidence="9">The sequence shown here is derived from an EMBL/GenBank/DDBJ whole genome shotgun (WGS) entry which is preliminary data.</text>
</comment>
<dbReference type="Gene3D" id="3.90.1150.10">
    <property type="entry name" value="Aspartate Aminotransferase, domain 1"/>
    <property type="match status" value="1"/>
</dbReference>
<dbReference type="EC" id="2.6.1.9" evidence="7"/>
<keyword evidence="10" id="KW-1185">Reference proteome</keyword>